<keyword evidence="2" id="KW-1185">Reference proteome</keyword>
<dbReference type="AlphaFoldDB" id="A0A6H5GJY4"/>
<dbReference type="EMBL" id="CADCXU010014467">
    <property type="protein sequence ID" value="CAB0004116.1"/>
    <property type="molecule type" value="Genomic_DNA"/>
</dbReference>
<name>A0A6H5GJY4_9HEMI</name>
<evidence type="ECO:0000313" key="1">
    <source>
        <dbReference type="EMBL" id="CAB0004116.1"/>
    </source>
</evidence>
<accession>A0A6H5GJY4</accession>
<organism evidence="1 2">
    <name type="scientific">Nesidiocoris tenuis</name>
    <dbReference type="NCBI Taxonomy" id="355587"/>
    <lineage>
        <taxon>Eukaryota</taxon>
        <taxon>Metazoa</taxon>
        <taxon>Ecdysozoa</taxon>
        <taxon>Arthropoda</taxon>
        <taxon>Hexapoda</taxon>
        <taxon>Insecta</taxon>
        <taxon>Pterygota</taxon>
        <taxon>Neoptera</taxon>
        <taxon>Paraneoptera</taxon>
        <taxon>Hemiptera</taxon>
        <taxon>Heteroptera</taxon>
        <taxon>Panheteroptera</taxon>
        <taxon>Cimicomorpha</taxon>
        <taxon>Miridae</taxon>
        <taxon>Dicyphina</taxon>
        <taxon>Nesidiocoris</taxon>
    </lineage>
</organism>
<gene>
    <name evidence="1" type="ORF">NTEN_LOCUS9593</name>
</gene>
<dbReference type="Proteomes" id="UP000479000">
    <property type="component" value="Unassembled WGS sequence"/>
</dbReference>
<reference evidence="1 2" key="1">
    <citation type="submission" date="2020-02" db="EMBL/GenBank/DDBJ databases">
        <authorList>
            <person name="Ferguson B K."/>
        </authorList>
    </citation>
    <scope>NUCLEOTIDE SEQUENCE [LARGE SCALE GENOMIC DNA]</scope>
</reference>
<evidence type="ECO:0000313" key="2">
    <source>
        <dbReference type="Proteomes" id="UP000479000"/>
    </source>
</evidence>
<sequence>PIILIRILIIHSTPKILAIFRIFRLIFDNFLCNFIAEEHEIRLQKRSTGKPYIFRGPESKSNLRSNQSRPNIRDIDDFILIQKIVI</sequence>
<feature type="non-terminal residue" evidence="1">
    <location>
        <position position="1"/>
    </location>
</feature>
<proteinExistence type="predicted"/>
<protein>
    <submittedName>
        <fullName evidence="1">Uncharacterized protein</fullName>
    </submittedName>
</protein>